<feature type="domain" description="Polycystin cation channel PKD1/PKD2" evidence="8">
    <location>
        <begin position="603"/>
        <end position="822"/>
    </location>
</feature>
<accession>A0A7S2SLD9</accession>
<dbReference type="GO" id="GO:0005262">
    <property type="term" value="F:calcium channel activity"/>
    <property type="evidence" value="ECO:0007669"/>
    <property type="project" value="TreeGrafter"/>
</dbReference>
<keyword evidence="5 7" id="KW-0472">Membrane</keyword>
<feature type="transmembrane region" description="Helical" evidence="7">
    <location>
        <begin position="730"/>
        <end position="752"/>
    </location>
</feature>
<gene>
    <name evidence="10" type="ORF">QSP1433_LOCUS15275</name>
</gene>
<dbReference type="GO" id="GO:0050982">
    <property type="term" value="P:detection of mechanical stimulus"/>
    <property type="evidence" value="ECO:0007669"/>
    <property type="project" value="TreeGrafter"/>
</dbReference>
<comment type="similarity">
    <text evidence="2">Belongs to the polycystin family.</text>
</comment>
<comment type="subcellular location">
    <subcellularLocation>
        <location evidence="1">Membrane</location>
        <topology evidence="1">Multi-pass membrane protein</topology>
    </subcellularLocation>
</comment>
<keyword evidence="3 7" id="KW-0812">Transmembrane</keyword>
<proteinExistence type="inferred from homology"/>
<evidence type="ECO:0000256" key="5">
    <source>
        <dbReference type="ARBA" id="ARBA00023136"/>
    </source>
</evidence>
<evidence type="ECO:0000313" key="10">
    <source>
        <dbReference type="EMBL" id="CAD9703446.1"/>
    </source>
</evidence>
<evidence type="ECO:0000256" key="2">
    <source>
        <dbReference type="ARBA" id="ARBA00007200"/>
    </source>
</evidence>
<protein>
    <recommendedName>
        <fullName evidence="11">Polycystin cation channel PKD1/PKD2 domain-containing protein</fullName>
    </recommendedName>
</protein>
<evidence type="ECO:0000256" key="6">
    <source>
        <dbReference type="SAM" id="Coils"/>
    </source>
</evidence>
<evidence type="ECO:0000256" key="4">
    <source>
        <dbReference type="ARBA" id="ARBA00022989"/>
    </source>
</evidence>
<feature type="domain" description="Polycystin" evidence="9">
    <location>
        <begin position="387"/>
        <end position="574"/>
    </location>
</feature>
<dbReference type="AlphaFoldDB" id="A0A7S2SLD9"/>
<sequence length="873" mass="96615">MSMSEDVAGSTLRHQVDELELEILSLRQRLASKREDLDISSDALINNLQMLKSIELKLDREKAVLAETENVGKNQATLPLDKLVKLAKTPWEASEQDLQSSSRSNFNKALLHELGKLATLMSELDNKLEDPFESVRGDAYGAKSQALAITGAATQVSRETASRMIRNMKTLNVVNKELGGAVVSVGIAEGETFESVLEYSTSYWSLNSEGYVLTDDSGVCWPLQAQVLKTFLSNEELVDTLYLQRRDKKMFQKTLDTQTRIETESNKISLGESGTKSVMFSDMVENGDTGDGKGARVHHGVDLTAAVLGRDFDSGFRFSMMLLRSHCEIFWFLLLVTIVLCVSLVFYTLPTLQSSMVSIESVLGYTPFTLCDLCGDSSAPGASGLTFLNLDSLSSFYSWLLGPLLLLTKGNDTETYSDFPVVEQYNLVIGKIQFLQFRVADGCTNYPGLSCYPEYNLGDASTASYSIGKDNPSSPLASAFQYSPQQTSVPTSETWPGFVSSTVLGVGDSFPIRSGGFVFEPSMDRNTYIEQVYGLMNASWVDPQTRAVFVSANFYNPNTDTHLSHVALVQFTSSFGIHTRMLTGPLGLGVFSSGLDSVLINCYIISLSIYGVFLLLTIFDLFRAKSKFEFLRKPGTLNDILLFAVVCIATGFAIDYSQIADNVKHLLEQNPGQYNSDYIDTRGLAFGINAFRSTQAVLLIFLFIKLLVLLDTNPNMSILGRSLLYAGGMLNNFLFVFVIFLVALTTLTYGIIGPFELAFSSFDVALFNTLRIMVGGYSVTSLSVFNRERTAPVVILFVAFIIGYFFLLRTFIAIISHSFATIMDKIRKRGAFWVPSVNREYKPRLQTQNGAVRKLRVTDRLGVSYLDEVDTPI</sequence>
<evidence type="ECO:0000256" key="3">
    <source>
        <dbReference type="ARBA" id="ARBA00022692"/>
    </source>
</evidence>
<dbReference type="EMBL" id="HBHK01024231">
    <property type="protein sequence ID" value="CAD9703446.1"/>
    <property type="molecule type" value="Transcribed_RNA"/>
</dbReference>
<feature type="transmembrane region" description="Helical" evidence="7">
    <location>
        <begin position="329"/>
        <end position="349"/>
    </location>
</feature>
<organism evidence="10">
    <name type="scientific">Mucochytrium quahogii</name>
    <dbReference type="NCBI Taxonomy" id="96639"/>
    <lineage>
        <taxon>Eukaryota</taxon>
        <taxon>Sar</taxon>
        <taxon>Stramenopiles</taxon>
        <taxon>Bigyra</taxon>
        <taxon>Labyrinthulomycetes</taxon>
        <taxon>Thraustochytrida</taxon>
        <taxon>Thraustochytriidae</taxon>
        <taxon>Mucochytrium</taxon>
    </lineage>
</organism>
<dbReference type="InterPro" id="IPR051223">
    <property type="entry name" value="Polycystin"/>
</dbReference>
<evidence type="ECO:0000259" key="9">
    <source>
        <dbReference type="Pfam" id="PF20519"/>
    </source>
</evidence>
<evidence type="ECO:0000256" key="7">
    <source>
        <dbReference type="SAM" id="Phobius"/>
    </source>
</evidence>
<dbReference type="InterPro" id="IPR013122">
    <property type="entry name" value="PKD1_2_channel"/>
</dbReference>
<dbReference type="GO" id="GO:0016020">
    <property type="term" value="C:membrane"/>
    <property type="evidence" value="ECO:0007669"/>
    <property type="project" value="UniProtKB-SubCell"/>
</dbReference>
<reference evidence="10" key="1">
    <citation type="submission" date="2021-01" db="EMBL/GenBank/DDBJ databases">
        <authorList>
            <person name="Corre E."/>
            <person name="Pelletier E."/>
            <person name="Niang G."/>
            <person name="Scheremetjew M."/>
            <person name="Finn R."/>
            <person name="Kale V."/>
            <person name="Holt S."/>
            <person name="Cochrane G."/>
            <person name="Meng A."/>
            <person name="Brown T."/>
            <person name="Cohen L."/>
        </authorList>
    </citation>
    <scope>NUCLEOTIDE SEQUENCE</scope>
    <source>
        <strain evidence="10">NY070348D</strain>
    </source>
</reference>
<evidence type="ECO:0000256" key="1">
    <source>
        <dbReference type="ARBA" id="ARBA00004141"/>
    </source>
</evidence>
<feature type="transmembrane region" description="Helical" evidence="7">
    <location>
        <begin position="598"/>
        <end position="619"/>
    </location>
</feature>
<keyword evidence="4 7" id="KW-1133">Transmembrane helix</keyword>
<dbReference type="InterPro" id="IPR046791">
    <property type="entry name" value="Polycystin_dom"/>
</dbReference>
<dbReference type="Pfam" id="PF20519">
    <property type="entry name" value="Polycystin_dom"/>
    <property type="match status" value="1"/>
</dbReference>
<feature type="coiled-coil region" evidence="6">
    <location>
        <begin position="16"/>
        <end position="71"/>
    </location>
</feature>
<feature type="transmembrane region" description="Helical" evidence="7">
    <location>
        <begin position="690"/>
        <end position="710"/>
    </location>
</feature>
<feature type="transmembrane region" description="Helical" evidence="7">
    <location>
        <begin position="793"/>
        <end position="819"/>
    </location>
</feature>
<keyword evidence="6" id="KW-0175">Coiled coil</keyword>
<dbReference type="PANTHER" id="PTHR10877">
    <property type="entry name" value="POLYCYSTIN FAMILY MEMBER"/>
    <property type="match status" value="1"/>
</dbReference>
<evidence type="ECO:0000259" key="8">
    <source>
        <dbReference type="Pfam" id="PF08016"/>
    </source>
</evidence>
<dbReference type="PANTHER" id="PTHR10877:SF197">
    <property type="entry name" value="POLYCYSTIC KIDNEY DISEASE PROTEIN 1-LIKE 2"/>
    <property type="match status" value="1"/>
</dbReference>
<feature type="transmembrane region" description="Helical" evidence="7">
    <location>
        <begin position="640"/>
        <end position="659"/>
    </location>
</feature>
<evidence type="ECO:0008006" key="11">
    <source>
        <dbReference type="Google" id="ProtNLM"/>
    </source>
</evidence>
<name>A0A7S2SLD9_9STRA</name>
<dbReference type="Pfam" id="PF08016">
    <property type="entry name" value="PKD_channel"/>
    <property type="match status" value="1"/>
</dbReference>